<organism evidence="1 2">
    <name type="scientific">Araneus ventricosus</name>
    <name type="common">Orbweaver spider</name>
    <name type="synonym">Epeira ventricosa</name>
    <dbReference type="NCBI Taxonomy" id="182803"/>
    <lineage>
        <taxon>Eukaryota</taxon>
        <taxon>Metazoa</taxon>
        <taxon>Ecdysozoa</taxon>
        <taxon>Arthropoda</taxon>
        <taxon>Chelicerata</taxon>
        <taxon>Arachnida</taxon>
        <taxon>Araneae</taxon>
        <taxon>Araneomorphae</taxon>
        <taxon>Entelegynae</taxon>
        <taxon>Araneoidea</taxon>
        <taxon>Araneidae</taxon>
        <taxon>Araneus</taxon>
    </lineage>
</organism>
<dbReference type="EMBL" id="BGPR01004927">
    <property type="protein sequence ID" value="GBN04946.1"/>
    <property type="molecule type" value="Genomic_DNA"/>
</dbReference>
<gene>
    <name evidence="1" type="ORF">AVEN_183215_1</name>
</gene>
<keyword evidence="2" id="KW-1185">Reference proteome</keyword>
<comment type="caution">
    <text evidence="1">The sequence shown here is derived from an EMBL/GenBank/DDBJ whole genome shotgun (WGS) entry which is preliminary data.</text>
</comment>
<dbReference type="AlphaFoldDB" id="A0A4Y2KUA6"/>
<dbReference type="Gene3D" id="1.10.472.10">
    <property type="entry name" value="Cyclin-like"/>
    <property type="match status" value="1"/>
</dbReference>
<sequence length="170" mass="19757">MARLILEYAKNMRVRAVIRFSAEVQLSAEGVNQREIHRRLQSFYVPNVLRNCNQPVEKSQDDYAKEKLSMVAVFVAAKSQNEFRMLEHVIKVSYVCTDRHFTPTDVKSEVWKRMEDWYLQVSLPSPPTCHTPRHPLLGSFFHPSCQIPEGNLVLNPTLLRIQLLTICFDI</sequence>
<accession>A0A4Y2KUA6</accession>
<protein>
    <submittedName>
        <fullName evidence="1">Uncharacterized protein</fullName>
    </submittedName>
</protein>
<name>A0A4Y2KUA6_ARAVE</name>
<reference evidence="1 2" key="1">
    <citation type="journal article" date="2019" name="Sci. Rep.">
        <title>Orb-weaving spider Araneus ventricosus genome elucidates the spidroin gene catalogue.</title>
        <authorList>
            <person name="Kono N."/>
            <person name="Nakamura H."/>
            <person name="Ohtoshi R."/>
            <person name="Moran D.A.P."/>
            <person name="Shinohara A."/>
            <person name="Yoshida Y."/>
            <person name="Fujiwara M."/>
            <person name="Mori M."/>
            <person name="Tomita M."/>
            <person name="Arakawa K."/>
        </authorList>
    </citation>
    <scope>NUCLEOTIDE SEQUENCE [LARGE SCALE GENOMIC DNA]</scope>
</reference>
<proteinExistence type="predicted"/>
<evidence type="ECO:0000313" key="2">
    <source>
        <dbReference type="Proteomes" id="UP000499080"/>
    </source>
</evidence>
<evidence type="ECO:0000313" key="1">
    <source>
        <dbReference type="EMBL" id="GBN04946.1"/>
    </source>
</evidence>
<dbReference type="Proteomes" id="UP000499080">
    <property type="component" value="Unassembled WGS sequence"/>
</dbReference>